<feature type="transmembrane region" description="Helical" evidence="1">
    <location>
        <begin position="43"/>
        <end position="63"/>
    </location>
</feature>
<dbReference type="EMBL" id="CAEZVO010000067">
    <property type="protein sequence ID" value="CAB4634135.1"/>
    <property type="molecule type" value="Genomic_DNA"/>
</dbReference>
<proteinExistence type="predicted"/>
<keyword evidence="1" id="KW-0472">Membrane</keyword>
<evidence type="ECO:0000256" key="1">
    <source>
        <dbReference type="SAM" id="Phobius"/>
    </source>
</evidence>
<name>A0A6J6JBV3_9ZZZZ</name>
<protein>
    <submittedName>
        <fullName evidence="2">Unannotated protein</fullName>
    </submittedName>
</protein>
<reference evidence="2" key="1">
    <citation type="submission" date="2020-05" db="EMBL/GenBank/DDBJ databases">
        <authorList>
            <person name="Chiriac C."/>
            <person name="Salcher M."/>
            <person name="Ghai R."/>
            <person name="Kavagutti S V."/>
        </authorList>
    </citation>
    <scope>NUCLEOTIDE SEQUENCE</scope>
</reference>
<organism evidence="2">
    <name type="scientific">freshwater metagenome</name>
    <dbReference type="NCBI Taxonomy" id="449393"/>
    <lineage>
        <taxon>unclassified sequences</taxon>
        <taxon>metagenomes</taxon>
        <taxon>ecological metagenomes</taxon>
    </lineage>
</organism>
<gene>
    <name evidence="2" type="ORF">UFOPK2044_00567</name>
</gene>
<keyword evidence="1" id="KW-0812">Transmembrane</keyword>
<evidence type="ECO:0000313" key="2">
    <source>
        <dbReference type="EMBL" id="CAB4634135.1"/>
    </source>
</evidence>
<dbReference type="AlphaFoldDB" id="A0A6J6JBV3"/>
<keyword evidence="1" id="KW-1133">Transmembrane helix</keyword>
<sequence length="427" mass="45401">MTEKNIDKRLKAADPAKPVSLRESLLISATEGKSRSRFKLPNLRLSLGVLAGATAIFIAVPMLNISGSTTGLIQLGGTAQQGAAGSKSAPGMLSSAQDEIGGKMMMPNPFSYIYAAGPDLSSEQSRGGVYQLALTGSAKSVLSQAAKALGLSGEVFEPEYSTAEFPTFQIGANDGTAQSVAVTWVGTGNWWYNNPAAYPAPVCDEFVKAEDGSEYCNRYQEQKPTPELQPTKAEMISQALKIFSATGLKVSAADISTSSNEWGSSAFASLQIDGQDSPIEWSLYWAANGTLASASGHSVSLVDKGDFKTISAKDAVARISDWRYSGSISQSLWAKYQTNLQTPAIAYDSPMVREGEPTEPEPTPTVVTVTVNKSVATPMMIWDLSGNAWIVPGYLLIGDQGWLTPVFSLEDGVVTLPDPVEIMPMVK</sequence>
<accession>A0A6J6JBV3</accession>